<organism evidence="2 3">
    <name type="scientific">Thermomonospora curvata (strain ATCC 19995 / DSM 43183 / JCM 3096 / KCTC 9072 / NBRC 15933 / NCIMB 10081 / Henssen B9)</name>
    <dbReference type="NCBI Taxonomy" id="471852"/>
    <lineage>
        <taxon>Bacteria</taxon>
        <taxon>Bacillati</taxon>
        <taxon>Actinomycetota</taxon>
        <taxon>Actinomycetes</taxon>
        <taxon>Streptosporangiales</taxon>
        <taxon>Thermomonosporaceae</taxon>
        <taxon>Thermomonospora</taxon>
    </lineage>
</organism>
<dbReference type="HOGENOM" id="CLU_097806_4_1_11"/>
<reference evidence="2 3" key="1">
    <citation type="journal article" date="2011" name="Stand. Genomic Sci.">
        <title>Complete genome sequence of Thermomonospora curvata type strain (B9).</title>
        <authorList>
            <person name="Chertkov O."/>
            <person name="Sikorski J."/>
            <person name="Nolan M."/>
            <person name="Lapidus A."/>
            <person name="Lucas S."/>
            <person name="Del Rio T.G."/>
            <person name="Tice H."/>
            <person name="Cheng J.F."/>
            <person name="Goodwin L."/>
            <person name="Pitluck S."/>
            <person name="Liolios K."/>
            <person name="Ivanova N."/>
            <person name="Mavromatis K."/>
            <person name="Mikhailova N."/>
            <person name="Ovchinnikova G."/>
            <person name="Pati A."/>
            <person name="Chen A."/>
            <person name="Palaniappan K."/>
            <person name="Djao O.D."/>
            <person name="Land M."/>
            <person name="Hauser L."/>
            <person name="Chang Y.J."/>
            <person name="Jeffries C.D."/>
            <person name="Brettin T."/>
            <person name="Han C."/>
            <person name="Detter J.C."/>
            <person name="Rohde M."/>
            <person name="Goker M."/>
            <person name="Woyke T."/>
            <person name="Bristow J."/>
            <person name="Eisen J.A."/>
            <person name="Markowitz V."/>
            <person name="Hugenholtz P."/>
            <person name="Klenk H.P."/>
            <person name="Kyrpides N.C."/>
        </authorList>
    </citation>
    <scope>NUCLEOTIDE SEQUENCE [LARGE SCALE GENOMIC DNA]</scope>
    <source>
        <strain evidence="3">ATCC 19995 / DSM 43183 / JCM 3096 / KCTC 9072 / NBRC 15933 / NCIMB 10081 / Henssen B9</strain>
    </source>
</reference>
<dbReference type="RefSeq" id="WP_012852433.1">
    <property type="nucleotide sequence ID" value="NC_013510.1"/>
</dbReference>
<proteinExistence type="predicted"/>
<dbReference type="Pfam" id="PF12840">
    <property type="entry name" value="HTH_20"/>
    <property type="match status" value="1"/>
</dbReference>
<evidence type="ECO:0000313" key="2">
    <source>
        <dbReference type="EMBL" id="ACY97649.1"/>
    </source>
</evidence>
<dbReference type="AlphaFoldDB" id="D1AES4"/>
<dbReference type="InterPro" id="IPR011991">
    <property type="entry name" value="ArsR-like_HTH"/>
</dbReference>
<dbReference type="Proteomes" id="UP000001918">
    <property type="component" value="Chromosome"/>
</dbReference>
<dbReference type="EMBL" id="CP001738">
    <property type="protein sequence ID" value="ACY97649.1"/>
    <property type="molecule type" value="Genomic_DNA"/>
</dbReference>
<dbReference type="InterPro" id="IPR036388">
    <property type="entry name" value="WH-like_DNA-bd_sf"/>
</dbReference>
<dbReference type="PROSITE" id="PS50987">
    <property type="entry name" value="HTH_ARSR_2"/>
    <property type="match status" value="1"/>
</dbReference>
<dbReference type="eggNOG" id="COG0640">
    <property type="taxonomic scope" value="Bacteria"/>
</dbReference>
<dbReference type="KEGG" id="tcu:Tcur_2083"/>
<gene>
    <name evidence="2" type="ordered locus">Tcur_2083</name>
</gene>
<dbReference type="CDD" id="cd00090">
    <property type="entry name" value="HTH_ARSR"/>
    <property type="match status" value="1"/>
</dbReference>
<dbReference type="GO" id="GO:0003700">
    <property type="term" value="F:DNA-binding transcription factor activity"/>
    <property type="evidence" value="ECO:0007669"/>
    <property type="project" value="InterPro"/>
</dbReference>
<dbReference type="InterPro" id="IPR036390">
    <property type="entry name" value="WH_DNA-bd_sf"/>
</dbReference>
<name>D1AES4_THECD</name>
<dbReference type="OrthoDB" id="4471357at2"/>
<sequence length="104" mass="11817">MAALHHPDREQIRLVDVLHALGHPIRLDIVRALASGEETPCGAIDVRAPKSTLTTHWRVLRESGVIRQRPEGRRLHLTLRRDDLNERFPGLLDLVFAEDAEPVH</sequence>
<dbReference type="SUPFAM" id="SSF46785">
    <property type="entry name" value="Winged helix' DNA-binding domain"/>
    <property type="match status" value="1"/>
</dbReference>
<feature type="domain" description="HTH arsR-type" evidence="1">
    <location>
        <begin position="6"/>
        <end position="99"/>
    </location>
</feature>
<evidence type="ECO:0000313" key="3">
    <source>
        <dbReference type="Proteomes" id="UP000001918"/>
    </source>
</evidence>
<protein>
    <submittedName>
        <fullName evidence="2">Putative transcriptional regulator, ArsR family</fullName>
    </submittedName>
</protein>
<dbReference type="InterPro" id="IPR001845">
    <property type="entry name" value="HTH_ArsR_DNA-bd_dom"/>
</dbReference>
<dbReference type="Gene3D" id="1.10.10.10">
    <property type="entry name" value="Winged helix-like DNA-binding domain superfamily/Winged helix DNA-binding domain"/>
    <property type="match status" value="1"/>
</dbReference>
<keyword evidence="3" id="KW-1185">Reference proteome</keyword>
<dbReference type="PRINTS" id="PR00778">
    <property type="entry name" value="HTHARSR"/>
</dbReference>
<accession>D1AES4</accession>
<evidence type="ECO:0000259" key="1">
    <source>
        <dbReference type="PROSITE" id="PS50987"/>
    </source>
</evidence>
<dbReference type="SMART" id="SM00418">
    <property type="entry name" value="HTH_ARSR"/>
    <property type="match status" value="1"/>
</dbReference>